<accession>A0A9C6SUL9</accession>
<evidence type="ECO:0000313" key="1">
    <source>
        <dbReference type="Proteomes" id="UP000515160"/>
    </source>
</evidence>
<sequence>MLRALVSVSQRARAPQAMLLMKGMDPGLLAQIKQRQSNVLARQLVRSFASGNDSIKGAATGVPQGGIIGSIGGNATTMGHAAGDATACGQVQTATFGNAGSGAGDGCKSNEGNTKAGTITSQLHTTSTLPECGNIGTVESTAAAAPKKTKKAKATASYSKEPTTDRAASVGNMADDAVKQLQEVAANLPSKAQVEKFVFRVLAFVYDITYLTGTWTIRFVDEKILRNATVQYYWKRFHEKMEQAKKD</sequence>
<evidence type="ECO:0000313" key="2">
    <source>
        <dbReference type="RefSeq" id="XP_051859605.1"/>
    </source>
</evidence>
<dbReference type="OrthoDB" id="7845007at2759"/>
<organism evidence="1 2">
    <name type="scientific">Drosophila albomicans</name>
    <name type="common">Fruit fly</name>
    <dbReference type="NCBI Taxonomy" id="7291"/>
    <lineage>
        <taxon>Eukaryota</taxon>
        <taxon>Metazoa</taxon>
        <taxon>Ecdysozoa</taxon>
        <taxon>Arthropoda</taxon>
        <taxon>Hexapoda</taxon>
        <taxon>Insecta</taxon>
        <taxon>Pterygota</taxon>
        <taxon>Neoptera</taxon>
        <taxon>Endopterygota</taxon>
        <taxon>Diptera</taxon>
        <taxon>Brachycera</taxon>
        <taxon>Muscomorpha</taxon>
        <taxon>Ephydroidea</taxon>
        <taxon>Drosophilidae</taxon>
        <taxon>Drosophila</taxon>
    </lineage>
</organism>
<dbReference type="AlphaFoldDB" id="A0A9C6SUL9"/>
<keyword evidence="1" id="KW-1185">Reference proteome</keyword>
<proteinExistence type="predicted"/>
<dbReference type="Proteomes" id="UP000515160">
    <property type="component" value="Chromosome 3"/>
</dbReference>
<name>A0A9C6SUL9_DROAB</name>
<gene>
    <name evidence="2" type="primary">LOC117571390</name>
</gene>
<dbReference type="GeneID" id="117571390"/>
<dbReference type="RefSeq" id="XP_051859605.1">
    <property type="nucleotide sequence ID" value="XM_052003645.1"/>
</dbReference>
<protein>
    <submittedName>
        <fullName evidence="2">Uncharacterized protein LOC117571390 isoform X1</fullName>
    </submittedName>
</protein>
<reference evidence="2" key="1">
    <citation type="submission" date="2025-08" db="UniProtKB">
        <authorList>
            <consortium name="RefSeq"/>
        </authorList>
    </citation>
    <scope>IDENTIFICATION</scope>
    <source>
        <strain evidence="2">15112-1751.03</strain>
        <tissue evidence="2">Whole Adult</tissue>
    </source>
</reference>